<sequence length="69" mass="8048">MLKNTNSYKIILIIQLSMILFFNIYTSYAQRIEKFSNLEGFNQNTVNTIEQDAYGFLWIGTANGLIKYD</sequence>
<dbReference type="Gene3D" id="2.130.10.10">
    <property type="entry name" value="YVTN repeat-like/Quinoprotein amine dehydrogenase"/>
    <property type="match status" value="1"/>
</dbReference>
<accession>A0AAW7XCL2</accession>
<protein>
    <submittedName>
        <fullName evidence="1">Two-component regulator propeller domain-containing protein</fullName>
    </submittedName>
</protein>
<dbReference type="Proteomes" id="UP001169760">
    <property type="component" value="Unassembled WGS sequence"/>
</dbReference>
<reference evidence="1" key="1">
    <citation type="submission" date="2023-07" db="EMBL/GenBank/DDBJ databases">
        <title>Genome content predicts the carbon catabolic preferences of heterotrophic bacteria.</title>
        <authorList>
            <person name="Gralka M."/>
        </authorList>
    </citation>
    <scope>NUCLEOTIDE SEQUENCE</scope>
    <source>
        <strain evidence="1">I3M17_2</strain>
    </source>
</reference>
<evidence type="ECO:0000313" key="2">
    <source>
        <dbReference type="Proteomes" id="UP001169760"/>
    </source>
</evidence>
<dbReference type="InterPro" id="IPR011110">
    <property type="entry name" value="Reg_prop"/>
</dbReference>
<dbReference type="EMBL" id="JAUOPB010000692">
    <property type="protein sequence ID" value="MDO6425365.1"/>
    <property type="molecule type" value="Genomic_DNA"/>
</dbReference>
<proteinExistence type="predicted"/>
<feature type="non-terminal residue" evidence="1">
    <location>
        <position position="69"/>
    </location>
</feature>
<name>A0AAW7XCL2_9GAMM</name>
<comment type="caution">
    <text evidence="1">The sequence shown here is derived from an EMBL/GenBank/DDBJ whole genome shotgun (WGS) entry which is preliminary data.</text>
</comment>
<dbReference type="AlphaFoldDB" id="A0AAW7XCL2"/>
<organism evidence="1 2">
    <name type="scientific">Saccharophagus degradans</name>
    <dbReference type="NCBI Taxonomy" id="86304"/>
    <lineage>
        <taxon>Bacteria</taxon>
        <taxon>Pseudomonadati</taxon>
        <taxon>Pseudomonadota</taxon>
        <taxon>Gammaproteobacteria</taxon>
        <taxon>Cellvibrionales</taxon>
        <taxon>Cellvibrionaceae</taxon>
        <taxon>Saccharophagus</taxon>
    </lineage>
</organism>
<dbReference type="InterPro" id="IPR015943">
    <property type="entry name" value="WD40/YVTN_repeat-like_dom_sf"/>
</dbReference>
<dbReference type="Pfam" id="PF07494">
    <property type="entry name" value="Reg_prop"/>
    <property type="match status" value="1"/>
</dbReference>
<gene>
    <name evidence="1" type="ORF">Q4521_23030</name>
</gene>
<dbReference type="RefSeq" id="WP_303494890.1">
    <property type="nucleotide sequence ID" value="NZ_JAUOPB010000692.1"/>
</dbReference>
<evidence type="ECO:0000313" key="1">
    <source>
        <dbReference type="EMBL" id="MDO6425365.1"/>
    </source>
</evidence>